<evidence type="ECO:0000256" key="6">
    <source>
        <dbReference type="ARBA" id="ARBA00023065"/>
    </source>
</evidence>
<evidence type="ECO:0000313" key="10">
    <source>
        <dbReference type="Proteomes" id="UP000027138"/>
    </source>
</evidence>
<dbReference type="STRING" id="180498.A0A067KIG5"/>
<dbReference type="AlphaFoldDB" id="A0A067KIG5"/>
<keyword evidence="10" id="KW-1185">Reference proteome</keyword>
<reference evidence="9 10" key="1">
    <citation type="journal article" date="2014" name="PLoS ONE">
        <title>Global Analysis of Gene Expression Profiles in Physic Nut (Jatropha curcas L.) Seedlings Exposed to Salt Stress.</title>
        <authorList>
            <person name="Zhang L."/>
            <person name="Zhang C."/>
            <person name="Wu P."/>
            <person name="Chen Y."/>
            <person name="Li M."/>
            <person name="Jiang H."/>
            <person name="Wu G."/>
        </authorList>
    </citation>
    <scope>NUCLEOTIDE SEQUENCE [LARGE SCALE GENOMIC DNA]</scope>
    <source>
        <strain evidence="10">cv. GZQX0401</strain>
        <tissue evidence="9">Young leaves</tissue>
    </source>
</reference>
<dbReference type="InterPro" id="IPR003445">
    <property type="entry name" value="Cat_transpt"/>
</dbReference>
<feature type="transmembrane region" description="Helical" evidence="8">
    <location>
        <begin position="60"/>
        <end position="87"/>
    </location>
</feature>
<keyword evidence="4 8" id="KW-0812">Transmembrane</keyword>
<name>A0A067KIG5_JATCU</name>
<sequence>MVGVILVASYTSLVSSAREVLTKKGISIQTFSIFVTVSTFSNTGFVPTNENMIVFKKNSGLLLLLIPQTLLGNTLFAPSLRFLIWVLEKLTKREDYRYMLKNSKEMGYGHLISSVKCQFLAMTVLGFIVIQFVLLCAMEWNSQVMDGLSWFEKLVAAFFQVVNTRHSGEAVFDLSIVSSAILVLFVAMMYLPQYFSFMPIKPEEEVTKSGKGHKNEGRTAMQCILFSQLSYLVIFIVLICILEREKMKTDPLNFNVLSITLEVISAYGNVGYSTGYSCARQIKAEASCKDRWYGFVGRWSNLPKFVLIIVMLFGRLKKFTSHGGKAWRVSKYS</sequence>
<organism evidence="9 10">
    <name type="scientific">Jatropha curcas</name>
    <name type="common">Barbados nut</name>
    <dbReference type="NCBI Taxonomy" id="180498"/>
    <lineage>
        <taxon>Eukaryota</taxon>
        <taxon>Viridiplantae</taxon>
        <taxon>Streptophyta</taxon>
        <taxon>Embryophyta</taxon>
        <taxon>Tracheophyta</taxon>
        <taxon>Spermatophyta</taxon>
        <taxon>Magnoliopsida</taxon>
        <taxon>eudicotyledons</taxon>
        <taxon>Gunneridae</taxon>
        <taxon>Pentapetalae</taxon>
        <taxon>rosids</taxon>
        <taxon>fabids</taxon>
        <taxon>Malpighiales</taxon>
        <taxon>Euphorbiaceae</taxon>
        <taxon>Crotonoideae</taxon>
        <taxon>Jatropheae</taxon>
        <taxon>Jatropha</taxon>
    </lineage>
</organism>
<comment type="subcellular location">
    <subcellularLocation>
        <location evidence="1">Membrane</location>
        <topology evidence="1">Multi-pass membrane protein</topology>
    </subcellularLocation>
</comment>
<evidence type="ECO:0000256" key="1">
    <source>
        <dbReference type="ARBA" id="ARBA00004141"/>
    </source>
</evidence>
<keyword evidence="3" id="KW-0813">Transport</keyword>
<gene>
    <name evidence="9" type="ORF">JCGZ_09884</name>
</gene>
<accession>A0A067KIG5</accession>
<keyword evidence="5 8" id="KW-1133">Transmembrane helix</keyword>
<keyword evidence="6" id="KW-0406">Ion transport</keyword>
<evidence type="ECO:0000256" key="3">
    <source>
        <dbReference type="ARBA" id="ARBA00022448"/>
    </source>
</evidence>
<dbReference type="EMBL" id="KK914463">
    <property type="protein sequence ID" value="KDP35912.1"/>
    <property type="molecule type" value="Genomic_DNA"/>
</dbReference>
<feature type="transmembrane region" description="Helical" evidence="8">
    <location>
        <begin position="170"/>
        <end position="191"/>
    </location>
</feature>
<evidence type="ECO:0000256" key="2">
    <source>
        <dbReference type="ARBA" id="ARBA00010864"/>
    </source>
</evidence>
<evidence type="ECO:0000313" key="9">
    <source>
        <dbReference type="EMBL" id="KDP35912.1"/>
    </source>
</evidence>
<dbReference type="PANTHER" id="PTHR31064:SF30">
    <property type="entry name" value="HIGH-AFFINITY POTASSIUM TRANSPORT PROTEIN-RELATED"/>
    <property type="match status" value="1"/>
</dbReference>
<evidence type="ECO:0000256" key="8">
    <source>
        <dbReference type="SAM" id="Phobius"/>
    </source>
</evidence>
<comment type="similarity">
    <text evidence="2">Belongs to the TrkH potassium transport family. HKT (TC 2.A.38.3) subfamily.</text>
</comment>
<evidence type="ECO:0000256" key="5">
    <source>
        <dbReference type="ARBA" id="ARBA00022989"/>
    </source>
</evidence>
<feature type="transmembrane region" description="Helical" evidence="8">
    <location>
        <begin position="219"/>
        <end position="242"/>
    </location>
</feature>
<evidence type="ECO:0000256" key="4">
    <source>
        <dbReference type="ARBA" id="ARBA00022692"/>
    </source>
</evidence>
<keyword evidence="7 8" id="KW-0472">Membrane</keyword>
<dbReference type="InterPro" id="IPR051143">
    <property type="entry name" value="TrkH_K-transport"/>
</dbReference>
<feature type="transmembrane region" description="Helical" evidence="8">
    <location>
        <begin position="107"/>
        <end position="135"/>
    </location>
</feature>
<feature type="transmembrane region" description="Helical" evidence="8">
    <location>
        <begin position="254"/>
        <end position="272"/>
    </location>
</feature>
<evidence type="ECO:0000256" key="7">
    <source>
        <dbReference type="ARBA" id="ARBA00023136"/>
    </source>
</evidence>
<dbReference type="OrthoDB" id="9999863at2759"/>
<dbReference type="PANTHER" id="PTHR31064">
    <property type="entry name" value="POTASSIUM TRANSPORT PROTEIN DDB_G0292412-RELATED"/>
    <property type="match status" value="1"/>
</dbReference>
<protein>
    <submittedName>
        <fullName evidence="9">Uncharacterized protein</fullName>
    </submittedName>
</protein>
<proteinExistence type="inferred from homology"/>
<dbReference type="Pfam" id="PF02386">
    <property type="entry name" value="TrkH"/>
    <property type="match status" value="2"/>
</dbReference>
<feature type="transmembrane region" description="Helical" evidence="8">
    <location>
        <begin position="292"/>
        <end position="313"/>
    </location>
</feature>
<dbReference type="GO" id="GO:0005886">
    <property type="term" value="C:plasma membrane"/>
    <property type="evidence" value="ECO:0007669"/>
    <property type="project" value="TreeGrafter"/>
</dbReference>
<dbReference type="GO" id="GO:0015081">
    <property type="term" value="F:sodium ion transmembrane transporter activity"/>
    <property type="evidence" value="ECO:0007669"/>
    <property type="project" value="TreeGrafter"/>
</dbReference>
<dbReference type="Proteomes" id="UP000027138">
    <property type="component" value="Unassembled WGS sequence"/>
</dbReference>